<protein>
    <recommendedName>
        <fullName evidence="2">C2H2-type domain-containing protein</fullName>
    </recommendedName>
</protein>
<dbReference type="EMBL" id="JAKMXF010000365">
    <property type="protein sequence ID" value="KAI6645966.1"/>
    <property type="molecule type" value="Genomic_DNA"/>
</dbReference>
<dbReference type="Proteomes" id="UP001165289">
    <property type="component" value="Unassembled WGS sequence"/>
</dbReference>
<feature type="region of interest" description="Disordered" evidence="1">
    <location>
        <begin position="353"/>
        <end position="372"/>
    </location>
</feature>
<evidence type="ECO:0000256" key="1">
    <source>
        <dbReference type="SAM" id="MobiDB-lite"/>
    </source>
</evidence>
<name>A0AAV7JBF4_9METZ</name>
<reference evidence="3 4" key="1">
    <citation type="journal article" date="2023" name="BMC Biol.">
        <title>The compact genome of the sponge Oopsacas minuta (Hexactinellida) is lacking key metazoan core genes.</title>
        <authorList>
            <person name="Santini S."/>
            <person name="Schenkelaars Q."/>
            <person name="Jourda C."/>
            <person name="Duchesne M."/>
            <person name="Belahbib H."/>
            <person name="Rocher C."/>
            <person name="Selva M."/>
            <person name="Riesgo A."/>
            <person name="Vervoort M."/>
            <person name="Leys S.P."/>
            <person name="Kodjabachian L."/>
            <person name="Le Bivic A."/>
            <person name="Borchiellini C."/>
            <person name="Claverie J.M."/>
            <person name="Renard E."/>
        </authorList>
    </citation>
    <scope>NUCLEOTIDE SEQUENCE [LARGE SCALE GENOMIC DNA]</scope>
    <source>
        <strain evidence="3">SPO-2</strain>
    </source>
</reference>
<keyword evidence="4" id="KW-1185">Reference proteome</keyword>
<dbReference type="PROSITE" id="PS00028">
    <property type="entry name" value="ZINC_FINGER_C2H2_1"/>
    <property type="match status" value="1"/>
</dbReference>
<dbReference type="AlphaFoldDB" id="A0AAV7JBF4"/>
<accession>A0AAV7JBF4</accession>
<feature type="region of interest" description="Disordered" evidence="1">
    <location>
        <begin position="232"/>
        <end position="277"/>
    </location>
</feature>
<dbReference type="InterPro" id="IPR013087">
    <property type="entry name" value="Znf_C2H2_type"/>
</dbReference>
<dbReference type="SMART" id="SM00355">
    <property type="entry name" value="ZnF_C2H2"/>
    <property type="match status" value="3"/>
</dbReference>
<evidence type="ECO:0000313" key="4">
    <source>
        <dbReference type="Proteomes" id="UP001165289"/>
    </source>
</evidence>
<organism evidence="3 4">
    <name type="scientific">Oopsacas minuta</name>
    <dbReference type="NCBI Taxonomy" id="111878"/>
    <lineage>
        <taxon>Eukaryota</taxon>
        <taxon>Metazoa</taxon>
        <taxon>Porifera</taxon>
        <taxon>Hexactinellida</taxon>
        <taxon>Hexasterophora</taxon>
        <taxon>Lyssacinosida</taxon>
        <taxon>Leucopsacidae</taxon>
        <taxon>Oopsacas</taxon>
    </lineage>
</organism>
<feature type="compositionally biased region" description="Basic and acidic residues" evidence="1">
    <location>
        <begin position="234"/>
        <end position="243"/>
    </location>
</feature>
<feature type="compositionally biased region" description="Polar residues" evidence="1">
    <location>
        <begin position="263"/>
        <end position="277"/>
    </location>
</feature>
<evidence type="ECO:0000313" key="3">
    <source>
        <dbReference type="EMBL" id="KAI6645966.1"/>
    </source>
</evidence>
<feature type="compositionally biased region" description="Polar residues" evidence="1">
    <location>
        <begin position="41"/>
        <end position="55"/>
    </location>
</feature>
<sequence length="495" mass="55364">MSSILVSCPHCIAKVRYDNLNSHIQRVHGGNKPRTAEVRVDTSSNRNTGYPTQRSSRYRDSTTEYQRRVPSHLAWSWDKGTYANRYDTDDVASIKQEDYYTTSGDMTRRVSSPDVVTNGLNSHCSSVTSFSQTSEIPIVSDQLDLSDKETNKPQTKRKESRNDWIVFSTTTDVFTQRRSDGFICPVTKCKSKFIEVEEVIQHAFTAHFLEKCPYCKGVNFRPHSKLGDHIQQVHKIDKQDRYTSPKTSPKQSSSNVHNYKIPPTTNNGSRISSSKCKLETNMSNITAEKTKVKVNSREILPSKIQPNSTIKPPLVSKDIPKTSQSNSSNINNSRPTLQANKPKAIVQKTTKITSKPSEVKQAPSAHNVTSQKPVTTVIKPDPKVVETVKSKYPSRPTTPNTSLPTSCLVNKSGETINTKCPSVLSSNKQNVSSATDVRDRNVETAHNLQLKKVSIGSSNTDVEFINAFRDPKLEKDTNFKFVYTGDLVGYSLNII</sequence>
<comment type="caution">
    <text evidence="3">The sequence shown here is derived from an EMBL/GenBank/DDBJ whole genome shotgun (WGS) entry which is preliminary data.</text>
</comment>
<feature type="compositionally biased region" description="Low complexity" evidence="1">
    <location>
        <begin position="244"/>
        <end position="254"/>
    </location>
</feature>
<feature type="compositionally biased region" description="Low complexity" evidence="1">
    <location>
        <begin position="323"/>
        <end position="333"/>
    </location>
</feature>
<feature type="region of interest" description="Disordered" evidence="1">
    <location>
        <begin position="26"/>
        <end position="65"/>
    </location>
</feature>
<gene>
    <name evidence="3" type="ORF">LOD99_13221</name>
</gene>
<feature type="region of interest" description="Disordered" evidence="1">
    <location>
        <begin position="297"/>
        <end position="340"/>
    </location>
</feature>
<proteinExistence type="predicted"/>
<evidence type="ECO:0000259" key="2">
    <source>
        <dbReference type="PROSITE" id="PS00028"/>
    </source>
</evidence>
<feature type="domain" description="C2H2-type" evidence="2">
    <location>
        <begin position="184"/>
        <end position="207"/>
    </location>
</feature>